<evidence type="ECO:0000313" key="1">
    <source>
        <dbReference type="EMBL" id="CAB3980479.1"/>
    </source>
</evidence>
<keyword evidence="1" id="KW-0548">Nucleotidyltransferase</keyword>
<comment type="caution">
    <text evidence="1">The sequence shown here is derived from an EMBL/GenBank/DDBJ whole genome shotgun (WGS) entry which is preliminary data.</text>
</comment>
<protein>
    <submittedName>
        <fullName evidence="1">RNA-directed DNA polymerase from transposon X-element</fullName>
    </submittedName>
</protein>
<sequence length="390" mass="44598">MTLDYLLVVVFMVKNVNYVALDPGCNVVRFLDLFINQEAEELETRFNLDARSLKTIIDSMETEYDRQKFNAAARKKSQNLIEQNRLRNRASGASAKRKLDDIHEELIAKAIEQKTTALVGMDEHQSLLQPGTKHQSLLQPTEESGLTIRALPSHNFGDPRLYVTPSAYRFMSHKVKQMDGIQRVVLKDDSSVVTVRPKQYVGSSGSVWAWEHVYLQWKHPQLYEVHGQTLNPALRTLSAVARDNLFYFFDTTEKGDVECLAEDPLCKFRSYEKCCIEHVLNSLIDAQSLWKVSKDKVEAKEIALGNEIVDLLLEVTKELQNLRDILFCDAELARLFNLDWQMRIHLAVNDPCPAERTDMCIGDAVPDGGPLPYNRFQPHEDISESDMRKV</sequence>
<gene>
    <name evidence="1" type="ORF">PACLA_8A013184</name>
</gene>
<keyword evidence="1" id="KW-0695">RNA-directed DNA polymerase</keyword>
<reference evidence="1" key="1">
    <citation type="submission" date="2020-04" db="EMBL/GenBank/DDBJ databases">
        <authorList>
            <person name="Alioto T."/>
            <person name="Alioto T."/>
            <person name="Gomez Garrido J."/>
        </authorList>
    </citation>
    <scope>NUCLEOTIDE SEQUENCE</scope>
    <source>
        <strain evidence="1">A484AB</strain>
    </source>
</reference>
<evidence type="ECO:0000313" key="2">
    <source>
        <dbReference type="Proteomes" id="UP001152795"/>
    </source>
</evidence>
<dbReference type="AlphaFoldDB" id="A0A6S7FW12"/>
<dbReference type="GO" id="GO:0003964">
    <property type="term" value="F:RNA-directed DNA polymerase activity"/>
    <property type="evidence" value="ECO:0007669"/>
    <property type="project" value="UniProtKB-KW"/>
</dbReference>
<proteinExistence type="predicted"/>
<dbReference type="EMBL" id="CACRXK020000294">
    <property type="protein sequence ID" value="CAB3980479.1"/>
    <property type="molecule type" value="Genomic_DNA"/>
</dbReference>
<organism evidence="1 2">
    <name type="scientific">Paramuricea clavata</name>
    <name type="common">Red gorgonian</name>
    <name type="synonym">Violescent sea-whip</name>
    <dbReference type="NCBI Taxonomy" id="317549"/>
    <lineage>
        <taxon>Eukaryota</taxon>
        <taxon>Metazoa</taxon>
        <taxon>Cnidaria</taxon>
        <taxon>Anthozoa</taxon>
        <taxon>Octocorallia</taxon>
        <taxon>Malacalcyonacea</taxon>
        <taxon>Plexauridae</taxon>
        <taxon>Paramuricea</taxon>
    </lineage>
</organism>
<accession>A0A6S7FW12</accession>
<keyword evidence="1" id="KW-0808">Transferase</keyword>
<keyword evidence="2" id="KW-1185">Reference proteome</keyword>
<dbReference type="Proteomes" id="UP001152795">
    <property type="component" value="Unassembled WGS sequence"/>
</dbReference>
<name>A0A6S7FW12_PARCT</name>